<dbReference type="PANTHER" id="PTHR31126:SF72">
    <property type="entry name" value="DUAL SPECIFICITY PROTEIN PHOSPHATASE TPBA"/>
    <property type="match status" value="1"/>
</dbReference>
<dbReference type="EMBL" id="CP020330">
    <property type="protein sequence ID" value="AQZ51676.1"/>
    <property type="molecule type" value="Genomic_DNA"/>
</dbReference>
<dbReference type="PANTHER" id="PTHR31126">
    <property type="entry name" value="TYROSINE-PROTEIN PHOSPHATASE"/>
    <property type="match status" value="1"/>
</dbReference>
<accession>A0A1U9Z1W0</accession>
<evidence type="ECO:0000313" key="3">
    <source>
        <dbReference type="EMBL" id="AQZ51676.1"/>
    </source>
</evidence>
<proteinExistence type="inferred from homology"/>
<dbReference type="InterPro" id="IPR000387">
    <property type="entry name" value="Tyr_Pase_dom"/>
</dbReference>
<name>A0A1U9Z1W0_9HYPH</name>
<dbReference type="Gene3D" id="3.90.190.10">
    <property type="entry name" value="Protein tyrosine phosphatase superfamily"/>
    <property type="match status" value="1"/>
</dbReference>
<dbReference type="PROSITE" id="PS50056">
    <property type="entry name" value="TYR_PHOSPHATASE_2"/>
    <property type="match status" value="1"/>
</dbReference>
<feature type="domain" description="Tyrosine specific protein phosphatases" evidence="2">
    <location>
        <begin position="106"/>
        <end position="141"/>
    </location>
</feature>
<dbReference type="eggNOG" id="COG2365">
    <property type="taxonomic scope" value="Bacteria"/>
</dbReference>
<reference evidence="3 4" key="1">
    <citation type="submission" date="2017-03" db="EMBL/GenBank/DDBJ databases">
        <title>Foreign affairs: Plasmid Transfer between Roseobacters and Rhizobia.</title>
        <authorList>
            <person name="Bartling P."/>
            <person name="Bunk B."/>
            <person name="Overmann J."/>
            <person name="Brinkmann H."/>
            <person name="Petersen J."/>
        </authorList>
    </citation>
    <scope>NUCLEOTIDE SEQUENCE [LARGE SCALE GENOMIC DNA]</scope>
    <source>
        <strain evidence="3 4">MACL11</strain>
    </source>
</reference>
<comment type="similarity">
    <text evidence="1">Belongs to the protein-tyrosine phosphatase family.</text>
</comment>
<keyword evidence="4" id="KW-1185">Reference proteome</keyword>
<evidence type="ECO:0000313" key="4">
    <source>
        <dbReference type="Proteomes" id="UP000191135"/>
    </source>
</evidence>
<gene>
    <name evidence="3" type="ORF">Mame_02344</name>
</gene>
<evidence type="ECO:0000256" key="1">
    <source>
        <dbReference type="ARBA" id="ARBA00009580"/>
    </source>
</evidence>
<dbReference type="PROSITE" id="PS00383">
    <property type="entry name" value="TYR_PHOSPHATASE_1"/>
    <property type="match status" value="1"/>
</dbReference>
<dbReference type="STRING" id="1122214.Mame_02344"/>
<dbReference type="CDD" id="cd14529">
    <property type="entry name" value="TpbA-like"/>
    <property type="match status" value="1"/>
</dbReference>
<organism evidence="3 4">
    <name type="scientific">Martelella mediterranea DSM 17316</name>
    <dbReference type="NCBI Taxonomy" id="1122214"/>
    <lineage>
        <taxon>Bacteria</taxon>
        <taxon>Pseudomonadati</taxon>
        <taxon>Pseudomonadota</taxon>
        <taxon>Alphaproteobacteria</taxon>
        <taxon>Hyphomicrobiales</taxon>
        <taxon>Aurantimonadaceae</taxon>
        <taxon>Martelella</taxon>
    </lineage>
</organism>
<protein>
    <submittedName>
        <fullName evidence="3">Protein tyrosine/serine phosphatase</fullName>
    </submittedName>
</protein>
<dbReference type="KEGG" id="mmed:Mame_02344"/>
<dbReference type="Pfam" id="PF13350">
    <property type="entry name" value="Y_phosphatase3"/>
    <property type="match status" value="1"/>
</dbReference>
<dbReference type="InterPro" id="IPR029021">
    <property type="entry name" value="Prot-tyrosine_phosphatase-like"/>
</dbReference>
<dbReference type="Proteomes" id="UP000191135">
    <property type="component" value="Chromosome"/>
</dbReference>
<dbReference type="GO" id="GO:0004721">
    <property type="term" value="F:phosphoprotein phosphatase activity"/>
    <property type="evidence" value="ECO:0007669"/>
    <property type="project" value="InterPro"/>
</dbReference>
<sequence length="188" mass="20584">MNRKRHVRRVVAAVGMLVLTSGIYLGGLQASGNFHEVKAGEFYRSAQPSPDALSRYIDQHGIRTVINLRGASPGRAWYDDEIKVSAAKGVEHIDFPMSDRAILSPERSMELLALMRDAPKPILIHCKAGADRTGLASVIYLQQLGGVDEETAEWQLSPLYGHVALPGIGPYAMDTSWEDLEKVLGLDS</sequence>
<dbReference type="InterPro" id="IPR016130">
    <property type="entry name" value="Tyr_Pase_AS"/>
</dbReference>
<dbReference type="AlphaFoldDB" id="A0A1U9Z1W0"/>
<dbReference type="InterPro" id="IPR026893">
    <property type="entry name" value="Tyr/Ser_Pase_IphP-type"/>
</dbReference>
<evidence type="ECO:0000259" key="2">
    <source>
        <dbReference type="PROSITE" id="PS50056"/>
    </source>
</evidence>
<dbReference type="SUPFAM" id="SSF52799">
    <property type="entry name" value="(Phosphotyrosine protein) phosphatases II"/>
    <property type="match status" value="1"/>
</dbReference>